<comment type="caution">
    <text evidence="3">The sequence shown here is derived from an EMBL/GenBank/DDBJ whole genome shotgun (WGS) entry which is preliminary data.</text>
</comment>
<dbReference type="EMBL" id="CABM01000047">
    <property type="protein sequence ID" value="CBH97746.1"/>
    <property type="molecule type" value="Genomic_DNA"/>
</dbReference>
<evidence type="ECO:0000256" key="2">
    <source>
        <dbReference type="ARBA" id="ARBA00022679"/>
    </source>
</evidence>
<dbReference type="PROSITE" id="PS01066">
    <property type="entry name" value="UPP_SYNTHASE"/>
    <property type="match status" value="1"/>
</dbReference>
<name>E6PS40_9ZZZZ</name>
<reference evidence="3" key="1">
    <citation type="submission" date="2009-10" db="EMBL/GenBank/DDBJ databases">
        <title>Diversity of trophic interactions inside an arsenic-rich microbial ecosystem.</title>
        <authorList>
            <person name="Bertin P.N."/>
            <person name="Heinrich-Salmeron A."/>
            <person name="Pelletier E."/>
            <person name="Goulhen-Chollet F."/>
            <person name="Arsene-Ploetze F."/>
            <person name="Gallien S."/>
            <person name="Calteau A."/>
            <person name="Vallenet D."/>
            <person name="Casiot C."/>
            <person name="Chane-Woon-Ming B."/>
            <person name="Giloteaux L."/>
            <person name="Barakat M."/>
            <person name="Bonnefoy V."/>
            <person name="Bruneel O."/>
            <person name="Chandler M."/>
            <person name="Cleiss J."/>
            <person name="Duran R."/>
            <person name="Elbaz-Poulichet F."/>
            <person name="Fonknechten N."/>
            <person name="Lauga B."/>
            <person name="Mornico D."/>
            <person name="Ortet P."/>
            <person name="Schaeffer C."/>
            <person name="Siguier P."/>
            <person name="Alexander Thil Smith A."/>
            <person name="Van Dorsselaer A."/>
            <person name="Weissenbach J."/>
            <person name="Medigue C."/>
            <person name="Le Paslier D."/>
        </authorList>
    </citation>
    <scope>NUCLEOTIDE SEQUENCE</scope>
</reference>
<dbReference type="GO" id="GO:0008834">
    <property type="term" value="F:ditrans,polycis-undecaprenyl-diphosphate synthase [(2E,6E)-farnesyl-diphosphate specific] activity"/>
    <property type="evidence" value="ECO:0007669"/>
    <property type="project" value="UniProtKB-EC"/>
</dbReference>
<dbReference type="InterPro" id="IPR001441">
    <property type="entry name" value="UPP_synth-like"/>
</dbReference>
<dbReference type="SUPFAM" id="SSF64005">
    <property type="entry name" value="Undecaprenyl diphosphate synthase"/>
    <property type="match status" value="1"/>
</dbReference>
<evidence type="ECO:0000313" key="3">
    <source>
        <dbReference type="EMBL" id="CBH97746.1"/>
    </source>
</evidence>
<dbReference type="GO" id="GO:0005829">
    <property type="term" value="C:cytosol"/>
    <property type="evidence" value="ECO:0007669"/>
    <property type="project" value="TreeGrafter"/>
</dbReference>
<proteinExistence type="inferred from homology"/>
<protein>
    <submittedName>
        <fullName evidence="3">Undecaprenyl pyrophosphate synthetase (UPP synthetase) (Di-trans,poly-cis-decaprenylcistransferase) (Undecaprenyl diphosphate synthase) (UDS)</fullName>
        <ecNumber evidence="3">2.5.1.31</ecNumber>
    </submittedName>
</protein>
<accession>E6PS40</accession>
<gene>
    <name evidence="3" type="primary">uppS</name>
    <name evidence="3" type="ORF">CARN2_3221</name>
</gene>
<dbReference type="HAMAP" id="MF_01139">
    <property type="entry name" value="ISPT"/>
    <property type="match status" value="1"/>
</dbReference>
<dbReference type="Gene3D" id="3.40.1180.10">
    <property type="entry name" value="Decaprenyl diphosphate synthase-like"/>
    <property type="match status" value="1"/>
</dbReference>
<dbReference type="InterPro" id="IPR036424">
    <property type="entry name" value="UPP_synth-like_sf"/>
</dbReference>
<sequence length="248" mass="27750">MASKQVPKQVEQAPPGLRHIAVVMDGNGRWAQRRLLPRTAGHKYGVDALKSVVRGCIAQGVPFLTVFAFSSENWNRPADEVSALMDLFVQALRRETRELAAQGVRLRFVGERSAFDTPMRELMQQAEDLSAANTRLVLNVAINYGGRWDLVQAMQALQASGEPISEESLAQHLCLADVPAPDLLIRTGGERRISNFLLWQIAYTEFYFTDILWPDFDEKSLALAMADYAQRERRFGTVHPQAPGLRVA</sequence>
<dbReference type="AlphaFoldDB" id="E6PS40"/>
<evidence type="ECO:0000256" key="1">
    <source>
        <dbReference type="ARBA" id="ARBA00001946"/>
    </source>
</evidence>
<dbReference type="GO" id="GO:0000287">
    <property type="term" value="F:magnesium ion binding"/>
    <property type="evidence" value="ECO:0007669"/>
    <property type="project" value="TreeGrafter"/>
</dbReference>
<dbReference type="CDD" id="cd00475">
    <property type="entry name" value="Cis_IPPS"/>
    <property type="match status" value="1"/>
</dbReference>
<dbReference type="EC" id="2.5.1.31" evidence="3"/>
<dbReference type="NCBIfam" id="TIGR00055">
    <property type="entry name" value="uppS"/>
    <property type="match status" value="1"/>
</dbReference>
<dbReference type="FunFam" id="3.40.1180.10:FF:000001">
    <property type="entry name" value="(2E,6E)-farnesyl-diphosphate-specific ditrans,polycis-undecaprenyl-diphosphate synthase"/>
    <property type="match status" value="1"/>
</dbReference>
<keyword evidence="2 3" id="KW-0808">Transferase</keyword>
<organism evidence="3">
    <name type="scientific">mine drainage metagenome</name>
    <dbReference type="NCBI Taxonomy" id="410659"/>
    <lineage>
        <taxon>unclassified sequences</taxon>
        <taxon>metagenomes</taxon>
        <taxon>ecological metagenomes</taxon>
    </lineage>
</organism>
<dbReference type="PANTHER" id="PTHR10291">
    <property type="entry name" value="DEHYDRODOLICHYL DIPHOSPHATE SYNTHASE FAMILY MEMBER"/>
    <property type="match status" value="1"/>
</dbReference>
<dbReference type="GO" id="GO:0016094">
    <property type="term" value="P:polyprenol biosynthetic process"/>
    <property type="evidence" value="ECO:0007669"/>
    <property type="project" value="TreeGrafter"/>
</dbReference>
<comment type="cofactor">
    <cofactor evidence="1">
        <name>Mg(2+)</name>
        <dbReference type="ChEBI" id="CHEBI:18420"/>
    </cofactor>
</comment>
<dbReference type="InterPro" id="IPR018520">
    <property type="entry name" value="UPP_synth-like_CS"/>
</dbReference>
<dbReference type="Pfam" id="PF01255">
    <property type="entry name" value="Prenyltransf"/>
    <property type="match status" value="1"/>
</dbReference>
<dbReference type="PANTHER" id="PTHR10291:SF0">
    <property type="entry name" value="DEHYDRODOLICHYL DIPHOSPHATE SYNTHASE 2"/>
    <property type="match status" value="1"/>
</dbReference>